<feature type="domain" description="Acyl-CoA thioesterase-like N-terminal HotDog" evidence="1">
    <location>
        <begin position="20"/>
        <end position="104"/>
    </location>
</feature>
<accession>A0A4S8NM75</accession>
<evidence type="ECO:0000259" key="2">
    <source>
        <dbReference type="Pfam" id="PF20789"/>
    </source>
</evidence>
<dbReference type="InterPro" id="IPR029069">
    <property type="entry name" value="HotDog_dom_sf"/>
</dbReference>
<dbReference type="RefSeq" id="WP_136560808.1">
    <property type="nucleotide sequence ID" value="NZ_BAABLS010000004.1"/>
</dbReference>
<dbReference type="InterPro" id="IPR042171">
    <property type="entry name" value="Acyl-CoA_hotdog"/>
</dbReference>
<evidence type="ECO:0000313" key="4">
    <source>
        <dbReference type="Proteomes" id="UP000307087"/>
    </source>
</evidence>
<organism evidence="3 4">
    <name type="scientific">Nocardioides caeni</name>
    <dbReference type="NCBI Taxonomy" id="574700"/>
    <lineage>
        <taxon>Bacteria</taxon>
        <taxon>Bacillati</taxon>
        <taxon>Actinomycetota</taxon>
        <taxon>Actinomycetes</taxon>
        <taxon>Propionibacteriales</taxon>
        <taxon>Nocardioidaceae</taxon>
        <taxon>Nocardioides</taxon>
    </lineage>
</organism>
<dbReference type="SUPFAM" id="SSF54637">
    <property type="entry name" value="Thioesterase/thiol ester dehydrase-isomerase"/>
    <property type="match status" value="1"/>
</dbReference>
<dbReference type="OrthoDB" id="1413770at2"/>
<dbReference type="InterPro" id="IPR049449">
    <property type="entry name" value="TesB_ACOT8-like_N"/>
</dbReference>
<sequence>MAYWKRTGAQTFMPTEHVEGSWDLEDQHIAPTLGLLAHEIERDRDRRRDDALVVQRLSYDILGTLPLEEVHVAVEVLRPGRTIELVQATATHGGRAAVLLRAWLGQPRDTGDLAGSELPAMPRPDDLEPWQMSELWPGGFIGSVEIRREDRGPGRARTWVRTAHGLVEGEEVTRLAAAAGLFDIGNGLAVRADPQRVMFPNLDLTAHLFRTPVAGWLGFDTSVSFGPAGVGLTSTVLHDEQGPIGTMAQSLTVRPWPAP</sequence>
<dbReference type="AlphaFoldDB" id="A0A4S8NM75"/>
<proteinExistence type="predicted"/>
<protein>
    <submittedName>
        <fullName evidence="3">Thioesterase family protein</fullName>
    </submittedName>
</protein>
<dbReference type="Pfam" id="PF20789">
    <property type="entry name" value="4HBT_3C"/>
    <property type="match status" value="1"/>
</dbReference>
<dbReference type="EMBL" id="STGW01000001">
    <property type="protein sequence ID" value="THV18093.1"/>
    <property type="molecule type" value="Genomic_DNA"/>
</dbReference>
<dbReference type="Pfam" id="PF13622">
    <property type="entry name" value="4HBT_3"/>
    <property type="match status" value="1"/>
</dbReference>
<name>A0A4S8NM75_9ACTN</name>
<comment type="caution">
    <text evidence="3">The sequence shown here is derived from an EMBL/GenBank/DDBJ whole genome shotgun (WGS) entry which is preliminary data.</text>
</comment>
<keyword evidence="4" id="KW-1185">Reference proteome</keyword>
<evidence type="ECO:0000313" key="3">
    <source>
        <dbReference type="EMBL" id="THV18093.1"/>
    </source>
</evidence>
<gene>
    <name evidence="3" type="ORF">E9934_00040</name>
</gene>
<feature type="domain" description="Acyl-CoA thioesterase-like C-terminal" evidence="2">
    <location>
        <begin position="124"/>
        <end position="253"/>
    </location>
</feature>
<dbReference type="Proteomes" id="UP000307087">
    <property type="component" value="Unassembled WGS sequence"/>
</dbReference>
<dbReference type="InterPro" id="IPR049450">
    <property type="entry name" value="ACOT8-like_C"/>
</dbReference>
<dbReference type="Gene3D" id="2.40.160.210">
    <property type="entry name" value="Acyl-CoA thioesterase, double hotdog domain"/>
    <property type="match status" value="1"/>
</dbReference>
<reference evidence="3 4" key="1">
    <citation type="journal article" date="2009" name="Int. J. Syst. Evol. Microbiol.">
        <title>Nocardioides caeni sp. nov., isolated from wastewater.</title>
        <authorList>
            <person name="Yoon J.H."/>
            <person name="Kang S.J."/>
            <person name="Park S."/>
            <person name="Kim W."/>
            <person name="Oh T.K."/>
        </authorList>
    </citation>
    <scope>NUCLEOTIDE SEQUENCE [LARGE SCALE GENOMIC DNA]</scope>
    <source>
        <strain evidence="3 4">DSM 23134</strain>
    </source>
</reference>
<evidence type="ECO:0000259" key="1">
    <source>
        <dbReference type="Pfam" id="PF13622"/>
    </source>
</evidence>